<proteinExistence type="inferred from homology"/>
<dbReference type="GO" id="GO:0005886">
    <property type="term" value="C:plasma membrane"/>
    <property type="evidence" value="ECO:0007669"/>
    <property type="project" value="UniProtKB-SubCell"/>
</dbReference>
<feature type="transmembrane region" description="Helical" evidence="8">
    <location>
        <begin position="179"/>
        <end position="204"/>
    </location>
</feature>
<evidence type="ECO:0000256" key="7">
    <source>
        <dbReference type="ARBA" id="ARBA00023136"/>
    </source>
</evidence>
<reference evidence="11" key="1">
    <citation type="submission" date="2018-12" db="EMBL/GenBank/DDBJ databases">
        <title>Tengunoibacter tsumagoiensis gen. nov., sp. nov., Dictyobacter kobayashii sp. nov., D. alpinus sp. nov., and D. joshuensis sp. nov. and description of Dictyobacteraceae fam. nov. within the order Ktedonobacterales isolated from Tengu-no-mugimeshi.</title>
        <authorList>
            <person name="Wang C.M."/>
            <person name="Zheng Y."/>
            <person name="Sakai Y."/>
            <person name="Toyoda A."/>
            <person name="Minakuchi Y."/>
            <person name="Abe K."/>
            <person name="Yokota A."/>
            <person name="Yabe S."/>
        </authorList>
    </citation>
    <scope>NUCLEOTIDE SEQUENCE [LARGE SCALE GENOMIC DNA]</scope>
    <source>
        <strain evidence="11">S-27</strain>
    </source>
</reference>
<dbReference type="InterPro" id="IPR000515">
    <property type="entry name" value="MetI-like"/>
</dbReference>
<feature type="domain" description="ABC transmembrane type-1" evidence="9">
    <location>
        <begin position="93"/>
        <end position="307"/>
    </location>
</feature>
<dbReference type="EMBL" id="BIFQ01000002">
    <property type="protein sequence ID" value="GCE08954.1"/>
    <property type="molecule type" value="Genomic_DNA"/>
</dbReference>
<feature type="transmembrane region" description="Helical" evidence="8">
    <location>
        <begin position="255"/>
        <end position="277"/>
    </location>
</feature>
<sequence length="318" mass="35007">MQLPGSTDRAETEVTIPSLATSSKRSTMNRNQPWSLTLTNWLGFIPFALFCLLFEILPAVMVIEGSFTNSDTGAFTWNNYQRIFSQPSNLHAFQTSISLSLVTAVISTVLGFFAAYGLYQVRANWVRNIVVAFSSIAANFAGVPLAFAFISTLGVTGFVTVFLLNWFHIDLYHTLNFSVYSFWGLVLTYSYFELPLMILITLPALDALRPQWREAATSLGASNITYWFRIALPILFPSLIAAAMLLFANAFAAFATAYALAQGAINLVPILISFVVNGNVNIDTGLGDALAVGMIVILLVAFSLYTAMLRRVSRWQGK</sequence>
<keyword evidence="4" id="KW-1003">Cell membrane</keyword>
<dbReference type="Pfam" id="PF00528">
    <property type="entry name" value="BPD_transp_1"/>
    <property type="match status" value="1"/>
</dbReference>
<evidence type="ECO:0000256" key="1">
    <source>
        <dbReference type="ARBA" id="ARBA00004651"/>
    </source>
</evidence>
<comment type="subcellular location">
    <subcellularLocation>
        <location evidence="1 8">Cell membrane</location>
        <topology evidence="1 8">Multi-pass membrane protein</topology>
    </subcellularLocation>
</comment>
<keyword evidence="3 8" id="KW-0813">Transport</keyword>
<dbReference type="Proteomes" id="UP000287224">
    <property type="component" value="Unassembled WGS sequence"/>
</dbReference>
<dbReference type="Gene3D" id="1.10.3720.10">
    <property type="entry name" value="MetI-like"/>
    <property type="match status" value="1"/>
</dbReference>
<dbReference type="GO" id="GO:0055085">
    <property type="term" value="P:transmembrane transport"/>
    <property type="evidence" value="ECO:0007669"/>
    <property type="project" value="InterPro"/>
</dbReference>
<organism evidence="10 11">
    <name type="scientific">Dictyobacter aurantiacus</name>
    <dbReference type="NCBI Taxonomy" id="1936993"/>
    <lineage>
        <taxon>Bacteria</taxon>
        <taxon>Bacillati</taxon>
        <taxon>Chloroflexota</taxon>
        <taxon>Ktedonobacteria</taxon>
        <taxon>Ktedonobacterales</taxon>
        <taxon>Dictyobacteraceae</taxon>
        <taxon>Dictyobacter</taxon>
    </lineage>
</organism>
<dbReference type="PANTHER" id="PTHR42929">
    <property type="entry name" value="INNER MEMBRANE ABC TRANSPORTER PERMEASE PROTEIN YDCU-RELATED-RELATED"/>
    <property type="match status" value="1"/>
</dbReference>
<gene>
    <name evidence="10" type="ORF">KDAU_62830</name>
</gene>
<dbReference type="CDD" id="cd06261">
    <property type="entry name" value="TM_PBP2"/>
    <property type="match status" value="1"/>
</dbReference>
<keyword evidence="6 8" id="KW-1133">Transmembrane helix</keyword>
<evidence type="ECO:0000256" key="5">
    <source>
        <dbReference type="ARBA" id="ARBA00022692"/>
    </source>
</evidence>
<feature type="transmembrane region" description="Helical" evidence="8">
    <location>
        <begin position="224"/>
        <end position="248"/>
    </location>
</feature>
<keyword evidence="11" id="KW-1185">Reference proteome</keyword>
<dbReference type="InterPro" id="IPR035906">
    <property type="entry name" value="MetI-like_sf"/>
</dbReference>
<dbReference type="RefSeq" id="WP_126601419.1">
    <property type="nucleotide sequence ID" value="NZ_BIFQ01000002.1"/>
</dbReference>
<evidence type="ECO:0000256" key="2">
    <source>
        <dbReference type="ARBA" id="ARBA00007069"/>
    </source>
</evidence>
<dbReference type="PROSITE" id="PS50928">
    <property type="entry name" value="ABC_TM1"/>
    <property type="match status" value="1"/>
</dbReference>
<accession>A0A401ZQ97</accession>
<feature type="transmembrane region" description="Helical" evidence="8">
    <location>
        <begin position="147"/>
        <end position="167"/>
    </location>
</feature>
<evidence type="ECO:0000256" key="3">
    <source>
        <dbReference type="ARBA" id="ARBA00022448"/>
    </source>
</evidence>
<feature type="transmembrane region" description="Helical" evidence="8">
    <location>
        <begin position="97"/>
        <end position="118"/>
    </location>
</feature>
<dbReference type="OrthoDB" id="8404154at2"/>
<feature type="transmembrane region" description="Helical" evidence="8">
    <location>
        <begin position="38"/>
        <end position="63"/>
    </location>
</feature>
<dbReference type="PANTHER" id="PTHR42929:SF1">
    <property type="entry name" value="INNER MEMBRANE ABC TRANSPORTER PERMEASE PROTEIN YDCU-RELATED"/>
    <property type="match status" value="1"/>
</dbReference>
<comment type="similarity">
    <text evidence="2">Belongs to the binding-protein-dependent transport system permease family. CysTW subfamily.</text>
</comment>
<feature type="transmembrane region" description="Helical" evidence="8">
    <location>
        <begin position="125"/>
        <end position="141"/>
    </location>
</feature>
<name>A0A401ZQ97_9CHLR</name>
<evidence type="ECO:0000256" key="8">
    <source>
        <dbReference type="RuleBase" id="RU363032"/>
    </source>
</evidence>
<evidence type="ECO:0000313" key="10">
    <source>
        <dbReference type="EMBL" id="GCE08954.1"/>
    </source>
</evidence>
<feature type="transmembrane region" description="Helical" evidence="8">
    <location>
        <begin position="289"/>
        <end position="309"/>
    </location>
</feature>
<keyword evidence="5 8" id="KW-0812">Transmembrane</keyword>
<keyword evidence="7 8" id="KW-0472">Membrane</keyword>
<comment type="caution">
    <text evidence="10">The sequence shown here is derived from an EMBL/GenBank/DDBJ whole genome shotgun (WGS) entry which is preliminary data.</text>
</comment>
<dbReference type="SUPFAM" id="SSF161098">
    <property type="entry name" value="MetI-like"/>
    <property type="match status" value="1"/>
</dbReference>
<protein>
    <submittedName>
        <fullName evidence="10">ABC transporter</fullName>
    </submittedName>
</protein>
<evidence type="ECO:0000256" key="4">
    <source>
        <dbReference type="ARBA" id="ARBA00022475"/>
    </source>
</evidence>
<evidence type="ECO:0000256" key="6">
    <source>
        <dbReference type="ARBA" id="ARBA00022989"/>
    </source>
</evidence>
<evidence type="ECO:0000313" key="11">
    <source>
        <dbReference type="Proteomes" id="UP000287224"/>
    </source>
</evidence>
<evidence type="ECO:0000259" key="9">
    <source>
        <dbReference type="PROSITE" id="PS50928"/>
    </source>
</evidence>
<dbReference type="AlphaFoldDB" id="A0A401ZQ97"/>